<proteinExistence type="predicted"/>
<dbReference type="SUPFAM" id="SSF51161">
    <property type="entry name" value="Trimeric LpxA-like enzymes"/>
    <property type="match status" value="1"/>
</dbReference>
<dbReference type="RefSeq" id="WP_155170397.1">
    <property type="nucleotide sequence ID" value="NZ_BAAAFL010000003.1"/>
</dbReference>
<accession>A0ABW9RL77</accession>
<dbReference type="InterPro" id="IPR011004">
    <property type="entry name" value="Trimer_LpxA-like_sf"/>
</dbReference>
<gene>
    <name evidence="3" type="ORF">E1163_05680</name>
</gene>
<dbReference type="Gene3D" id="2.160.10.10">
    <property type="entry name" value="Hexapeptide repeat proteins"/>
    <property type="match status" value="1"/>
</dbReference>
<evidence type="ECO:0000313" key="4">
    <source>
        <dbReference type="Proteomes" id="UP000798808"/>
    </source>
</evidence>
<keyword evidence="1" id="KW-0808">Transferase</keyword>
<comment type="caution">
    <text evidence="3">The sequence shown here is derived from an EMBL/GenBank/DDBJ whole genome shotgun (WGS) entry which is preliminary data.</text>
</comment>
<dbReference type="CDD" id="cd05635">
    <property type="entry name" value="LbH_unknown"/>
    <property type="match status" value="1"/>
</dbReference>
<dbReference type="NCBIfam" id="TIGR03991">
    <property type="entry name" value="alt_bact_glmU"/>
    <property type="match status" value="1"/>
</dbReference>
<reference evidence="3 4" key="1">
    <citation type="submission" date="2019-02" db="EMBL/GenBank/DDBJ databases">
        <authorList>
            <person name="Goldberg S.R."/>
            <person name="Haltli B.A."/>
            <person name="Correa H."/>
            <person name="Russell K.G."/>
        </authorList>
    </citation>
    <scope>NUCLEOTIDE SEQUENCE [LARGE SCALE GENOMIC DNA]</scope>
    <source>
        <strain evidence="3 4">JCM 16186</strain>
    </source>
</reference>
<sequence length="395" mass="43819">MNIILFDDLFIRQSLLPLTFTRPVAEVRVGILTISDKWDKRLEGNISFHTTDYLREKYPCLAGNNNIWINGALCPSQELVQAIHSLHAETALTKDGMILAARTSSTEYDHLKTLKQQSFAGHTTLIDQPWKIFKENAAQLKLDFDLITHDRISEDIMDPYTVVYGEENLFVEEGATIRAAIINAEAGPVYIGKNAVVNEGAIIRGSLALCDGAQLSMGAKMRGDSTVGPYCKVGGEVSNSVIFGYSNKSHDGFLGNSVIGEWCNLGADTNTSNLKNNYAQVKIWDYGKGGFKNTDEMFCGLIMGDHSKCGINTMFNTGTVVGVSANIFGSGFPRNFIPSFSWGGANGFITYKLDKANEVIDMVMQRRGMIYDSSEQEIIKNIFELTAEFRYWEKQ</sequence>
<evidence type="ECO:0000256" key="2">
    <source>
        <dbReference type="ARBA" id="ARBA00023315"/>
    </source>
</evidence>
<keyword evidence="4" id="KW-1185">Reference proteome</keyword>
<name>A0ABW9RL77_9BACT</name>
<dbReference type="PANTHER" id="PTHR43584">
    <property type="entry name" value="NUCLEOTIDYL TRANSFERASE"/>
    <property type="match status" value="1"/>
</dbReference>
<evidence type="ECO:0000256" key="1">
    <source>
        <dbReference type="ARBA" id="ARBA00022679"/>
    </source>
</evidence>
<dbReference type="Proteomes" id="UP000798808">
    <property type="component" value="Unassembled WGS sequence"/>
</dbReference>
<dbReference type="EMBL" id="SMLW01000413">
    <property type="protein sequence ID" value="MTI24431.1"/>
    <property type="molecule type" value="Genomic_DNA"/>
</dbReference>
<keyword evidence="2" id="KW-0012">Acyltransferase</keyword>
<dbReference type="InterPro" id="IPR023917">
    <property type="entry name" value="Bifunctiontional_GlmU_bac-type"/>
</dbReference>
<protein>
    <submittedName>
        <fullName evidence="3">Glucose-1-phosphate thymidylyltransferase</fullName>
    </submittedName>
</protein>
<organism evidence="3 4">
    <name type="scientific">Fulvivirga kasyanovii</name>
    <dbReference type="NCBI Taxonomy" id="396812"/>
    <lineage>
        <taxon>Bacteria</taxon>
        <taxon>Pseudomonadati</taxon>
        <taxon>Bacteroidota</taxon>
        <taxon>Cytophagia</taxon>
        <taxon>Cytophagales</taxon>
        <taxon>Fulvivirgaceae</taxon>
        <taxon>Fulvivirga</taxon>
    </lineage>
</organism>
<dbReference type="Pfam" id="PF13562">
    <property type="entry name" value="NTP_transf_4"/>
    <property type="match status" value="1"/>
</dbReference>
<dbReference type="InterPro" id="IPR050065">
    <property type="entry name" value="GlmU-like"/>
</dbReference>
<evidence type="ECO:0000313" key="3">
    <source>
        <dbReference type="EMBL" id="MTI24431.1"/>
    </source>
</evidence>